<protein>
    <recommendedName>
        <fullName evidence="6">HTH gntR-type domain-containing protein</fullName>
    </recommendedName>
</protein>
<keyword evidence="4" id="KW-0175">Coiled coil</keyword>
<dbReference type="SMART" id="SM00345">
    <property type="entry name" value="HTH_GNTR"/>
    <property type="match status" value="1"/>
</dbReference>
<comment type="caution">
    <text evidence="7">The sequence shown here is derived from an EMBL/GenBank/DDBJ whole genome shotgun (WGS) entry which is preliminary data.</text>
</comment>
<evidence type="ECO:0000256" key="5">
    <source>
        <dbReference type="SAM" id="MobiDB-lite"/>
    </source>
</evidence>
<feature type="domain" description="HTH gntR-type" evidence="6">
    <location>
        <begin position="20"/>
        <end position="88"/>
    </location>
</feature>
<feature type="region of interest" description="Disordered" evidence="5">
    <location>
        <begin position="1"/>
        <end position="23"/>
    </location>
</feature>
<feature type="coiled-coil region" evidence="4">
    <location>
        <begin position="90"/>
        <end position="124"/>
    </location>
</feature>
<dbReference type="GO" id="GO:0003677">
    <property type="term" value="F:DNA binding"/>
    <property type="evidence" value="ECO:0007669"/>
    <property type="project" value="UniProtKB-KW"/>
</dbReference>
<dbReference type="CDD" id="cd07377">
    <property type="entry name" value="WHTH_GntR"/>
    <property type="match status" value="1"/>
</dbReference>
<dbReference type="EMBL" id="LJGW01000314">
    <property type="protein sequence ID" value="OEV10231.1"/>
    <property type="molecule type" value="Genomic_DNA"/>
</dbReference>
<organism evidence="7 8">
    <name type="scientific">Streptomyces nanshensis</name>
    <dbReference type="NCBI Taxonomy" id="518642"/>
    <lineage>
        <taxon>Bacteria</taxon>
        <taxon>Bacillati</taxon>
        <taxon>Actinomycetota</taxon>
        <taxon>Actinomycetes</taxon>
        <taxon>Kitasatosporales</taxon>
        <taxon>Streptomycetaceae</taxon>
        <taxon>Streptomyces</taxon>
    </lineage>
</organism>
<dbReference type="InterPro" id="IPR036388">
    <property type="entry name" value="WH-like_DNA-bd_sf"/>
</dbReference>
<dbReference type="AlphaFoldDB" id="A0A1E7L286"/>
<evidence type="ECO:0000256" key="4">
    <source>
        <dbReference type="SAM" id="Coils"/>
    </source>
</evidence>
<dbReference type="InterPro" id="IPR000524">
    <property type="entry name" value="Tscrpt_reg_HTH_GntR"/>
</dbReference>
<keyword evidence="2" id="KW-0238">DNA-binding</keyword>
<reference evidence="7 8" key="1">
    <citation type="journal article" date="2016" name="Front. Microbiol.">
        <title>Comparative Genomics Analysis of Streptomyces Species Reveals Their Adaptation to the Marine Environment and Their Diversity at the Genomic Level.</title>
        <authorList>
            <person name="Tian X."/>
            <person name="Zhang Z."/>
            <person name="Yang T."/>
            <person name="Chen M."/>
            <person name="Li J."/>
            <person name="Chen F."/>
            <person name="Yang J."/>
            <person name="Li W."/>
            <person name="Zhang B."/>
            <person name="Zhang Z."/>
            <person name="Wu J."/>
            <person name="Zhang C."/>
            <person name="Long L."/>
            <person name="Xiao J."/>
        </authorList>
    </citation>
    <scope>NUCLEOTIDE SEQUENCE [LARGE SCALE GENOMIC DNA]</scope>
    <source>
        <strain evidence="7 8">SCSIO 10429</strain>
    </source>
</reference>
<evidence type="ECO:0000256" key="2">
    <source>
        <dbReference type="ARBA" id="ARBA00023125"/>
    </source>
</evidence>
<evidence type="ECO:0000313" key="8">
    <source>
        <dbReference type="Proteomes" id="UP000176005"/>
    </source>
</evidence>
<dbReference type="Proteomes" id="UP000176005">
    <property type="component" value="Unassembled WGS sequence"/>
</dbReference>
<keyword evidence="8" id="KW-1185">Reference proteome</keyword>
<dbReference type="Gene3D" id="1.10.10.10">
    <property type="entry name" value="Winged helix-like DNA-binding domain superfamily/Winged helix DNA-binding domain"/>
    <property type="match status" value="1"/>
</dbReference>
<accession>A0A1E7L286</accession>
<dbReference type="GO" id="GO:0003700">
    <property type="term" value="F:DNA-binding transcription factor activity"/>
    <property type="evidence" value="ECO:0007669"/>
    <property type="project" value="InterPro"/>
</dbReference>
<sequence>MSSDESEPQPTQRADEPVPLPPAQRVVDWVEEQVRLGLLSPHEKLPSTRQLAVEIGVAPNTVSRALGALRTRGVIYSHQGSGSFISEGAADAVADRLAQALRRLDEVERNLADMSSRLDRLESKGEGVSG</sequence>
<dbReference type="PANTHER" id="PTHR38445:SF9">
    <property type="entry name" value="HTH-TYPE TRANSCRIPTIONAL REPRESSOR YTRA"/>
    <property type="match status" value="1"/>
</dbReference>
<dbReference type="PROSITE" id="PS50949">
    <property type="entry name" value="HTH_GNTR"/>
    <property type="match status" value="1"/>
</dbReference>
<dbReference type="InterPro" id="IPR036390">
    <property type="entry name" value="WH_DNA-bd_sf"/>
</dbReference>
<evidence type="ECO:0000313" key="7">
    <source>
        <dbReference type="EMBL" id="OEV10231.1"/>
    </source>
</evidence>
<gene>
    <name evidence="7" type="ORF">AN218_18535</name>
</gene>
<dbReference type="Pfam" id="PF00392">
    <property type="entry name" value="GntR"/>
    <property type="match status" value="1"/>
</dbReference>
<keyword evidence="1" id="KW-0805">Transcription regulation</keyword>
<keyword evidence="3" id="KW-0804">Transcription</keyword>
<evidence type="ECO:0000256" key="1">
    <source>
        <dbReference type="ARBA" id="ARBA00023015"/>
    </source>
</evidence>
<evidence type="ECO:0000259" key="6">
    <source>
        <dbReference type="PROSITE" id="PS50949"/>
    </source>
</evidence>
<evidence type="ECO:0000256" key="3">
    <source>
        <dbReference type="ARBA" id="ARBA00023163"/>
    </source>
</evidence>
<name>A0A1E7L286_9ACTN</name>
<proteinExistence type="predicted"/>
<dbReference type="SUPFAM" id="SSF46785">
    <property type="entry name" value="Winged helix' DNA-binding domain"/>
    <property type="match status" value="1"/>
</dbReference>
<dbReference type="PANTHER" id="PTHR38445">
    <property type="entry name" value="HTH-TYPE TRANSCRIPTIONAL REPRESSOR YTRA"/>
    <property type="match status" value="1"/>
</dbReference>